<keyword evidence="1" id="KW-1133">Transmembrane helix</keyword>
<feature type="transmembrane region" description="Helical" evidence="1">
    <location>
        <begin position="141"/>
        <end position="162"/>
    </location>
</feature>
<sequence length="196" mass="20196">MGLLPSANPVGFTPNREKFMVLMISAWVMVGAIGIVLSWAFGDDIIGDAMGWVIGGATGGLATGYALTIVNPSIQSKQVVVLTLGWAINLAFFEAIVGAIGDALSIALSWPLGWATVGAIGGWVTGYALTLEPLHLQKKQIAVTALGIALGWAMGGTIAGAMGDPLSWAIGWSIVGAAQGGILLWCLNPSKFIFNA</sequence>
<feature type="transmembrane region" description="Helical" evidence="1">
    <location>
        <begin position="168"/>
        <end position="187"/>
    </location>
</feature>
<protein>
    <submittedName>
        <fullName evidence="2">Uncharacterized protein</fullName>
    </submittedName>
</protein>
<reference evidence="2 3" key="1">
    <citation type="submission" date="2010-06" db="EMBL/GenBank/DDBJ databases">
        <title>Complete sequence of chromosome of Nitrosococcus watsoni C-113.</title>
        <authorList>
            <consortium name="US DOE Joint Genome Institute"/>
            <person name="Lucas S."/>
            <person name="Copeland A."/>
            <person name="Lapidus A."/>
            <person name="Cheng J.-F."/>
            <person name="Bruce D."/>
            <person name="Goodwin L."/>
            <person name="Pitluck S."/>
            <person name="Malfatti S.A."/>
            <person name="Chain P.S.G."/>
            <person name="Land M."/>
            <person name="Hauser L."/>
            <person name="Kyrpides N."/>
            <person name="Ivanova N."/>
            <person name="Cambell M.A."/>
            <person name="Heidelberg J.F."/>
            <person name="Klotz M.G."/>
            <person name="Woyke T."/>
        </authorList>
    </citation>
    <scope>NUCLEOTIDE SEQUENCE [LARGE SCALE GENOMIC DNA]</scope>
    <source>
        <strain evidence="2 3">C-113</strain>
    </source>
</reference>
<dbReference type="RefSeq" id="WP_013220637.1">
    <property type="nucleotide sequence ID" value="NC_014315.1"/>
</dbReference>
<keyword evidence="3" id="KW-1185">Reference proteome</keyword>
<feature type="transmembrane region" description="Helical" evidence="1">
    <location>
        <begin position="79"/>
        <end position="100"/>
    </location>
</feature>
<feature type="transmembrane region" description="Helical" evidence="1">
    <location>
        <begin position="112"/>
        <end position="129"/>
    </location>
</feature>
<dbReference type="EMBL" id="CP002086">
    <property type="protein sequence ID" value="ADJ28545.1"/>
    <property type="molecule type" value="Genomic_DNA"/>
</dbReference>
<keyword evidence="1" id="KW-0812">Transmembrane</keyword>
<dbReference type="KEGG" id="nwa:Nwat_1667"/>
<gene>
    <name evidence="2" type="ordered locus">Nwat_1667</name>
</gene>
<organism evidence="2 3">
    <name type="scientific">Nitrosococcus watsoni (strain C-113)</name>
    <dbReference type="NCBI Taxonomy" id="105559"/>
    <lineage>
        <taxon>Bacteria</taxon>
        <taxon>Pseudomonadati</taxon>
        <taxon>Pseudomonadota</taxon>
        <taxon>Gammaproteobacteria</taxon>
        <taxon>Chromatiales</taxon>
        <taxon>Chromatiaceae</taxon>
        <taxon>Nitrosococcus</taxon>
    </lineage>
</organism>
<evidence type="ECO:0000313" key="2">
    <source>
        <dbReference type="EMBL" id="ADJ28545.1"/>
    </source>
</evidence>
<name>D8K6L8_NITWC</name>
<evidence type="ECO:0000256" key="1">
    <source>
        <dbReference type="SAM" id="Phobius"/>
    </source>
</evidence>
<dbReference type="Proteomes" id="UP000000393">
    <property type="component" value="Chromosome"/>
</dbReference>
<dbReference type="HOGENOM" id="CLU_1388961_0_0_6"/>
<accession>D8K6L8</accession>
<evidence type="ECO:0000313" key="3">
    <source>
        <dbReference type="Proteomes" id="UP000000393"/>
    </source>
</evidence>
<dbReference type="AlphaFoldDB" id="D8K6L8"/>
<keyword evidence="1" id="KW-0472">Membrane</keyword>
<feature type="transmembrane region" description="Helical" evidence="1">
    <location>
        <begin position="21"/>
        <end position="42"/>
    </location>
</feature>
<proteinExistence type="predicted"/>
<dbReference type="OrthoDB" id="5766489at2"/>
<feature type="transmembrane region" description="Helical" evidence="1">
    <location>
        <begin position="49"/>
        <end position="67"/>
    </location>
</feature>